<gene>
    <name evidence="1" type="ORF">JCM15548_13729</name>
</gene>
<evidence type="ECO:0000313" key="2">
    <source>
        <dbReference type="Proteomes" id="UP000032900"/>
    </source>
</evidence>
<sequence>MMTQQIIVGENFEKDCLAVFENLLQGYRKAKESTVWESNMDSLVEKLTQLPTDPFPTELMKIFDYHYLVESEDINAIIEKALILRERMEHTKRHVTIKERYFSFFFVPPNTHLKRLEVYNNEGELCYLQVGKIRIKLKALFQWIIPDAAQVKLQDVISFRQKTTYLKSLEIYYYSPFVDLSSTIPQDYYNFFCDYYGKIQFLKYFKSSGKVDAFPNLQQGKPRTHEAILKLSRAQQVLWVYFLFRLLGLKLRVDVGNSTLARFLCVVNGIDMNTYKNSYFYTLIEKAPYIKKDKNLLVDLEVIRLHFQERNLPIGDIEKVIIEIVTR</sequence>
<dbReference type="AlphaFoldDB" id="A0A0E9M1E7"/>
<dbReference type="Proteomes" id="UP000032900">
    <property type="component" value="Unassembled WGS sequence"/>
</dbReference>
<dbReference type="EMBL" id="BAZW01000046">
    <property type="protein sequence ID" value="GAO31373.1"/>
    <property type="molecule type" value="Genomic_DNA"/>
</dbReference>
<dbReference type="RefSeq" id="WP_162198264.1">
    <property type="nucleotide sequence ID" value="NZ_BAZW01000046.1"/>
</dbReference>
<reference evidence="1 2" key="1">
    <citation type="journal article" date="2015" name="Microbes Environ.">
        <title>Distribution and evolution of nitrogen fixation genes in the phylum bacteroidetes.</title>
        <authorList>
            <person name="Inoue J."/>
            <person name="Oshima K."/>
            <person name="Suda W."/>
            <person name="Sakamoto M."/>
            <person name="Iino T."/>
            <person name="Noda S."/>
            <person name="Hongoh Y."/>
            <person name="Hattori M."/>
            <person name="Ohkuma M."/>
        </authorList>
    </citation>
    <scope>NUCLEOTIDE SEQUENCE [LARGE SCALE GENOMIC DNA]</scope>
    <source>
        <strain evidence="1">JCM 15548</strain>
    </source>
</reference>
<name>A0A0E9M1E7_9BACT</name>
<organism evidence="1 2">
    <name type="scientific">Geofilum rubicundum JCM 15548</name>
    <dbReference type="NCBI Taxonomy" id="1236989"/>
    <lineage>
        <taxon>Bacteria</taxon>
        <taxon>Pseudomonadati</taxon>
        <taxon>Bacteroidota</taxon>
        <taxon>Bacteroidia</taxon>
        <taxon>Marinilabiliales</taxon>
        <taxon>Marinilabiliaceae</taxon>
        <taxon>Geofilum</taxon>
    </lineage>
</organism>
<keyword evidence="2" id="KW-1185">Reference proteome</keyword>
<proteinExistence type="predicted"/>
<comment type="caution">
    <text evidence="1">The sequence shown here is derived from an EMBL/GenBank/DDBJ whole genome shotgun (WGS) entry which is preliminary data.</text>
</comment>
<accession>A0A0E9M1E7</accession>
<evidence type="ECO:0000313" key="1">
    <source>
        <dbReference type="EMBL" id="GAO31373.1"/>
    </source>
</evidence>
<protein>
    <submittedName>
        <fullName evidence="1">Uncharacterized protein</fullName>
    </submittedName>
</protein>